<evidence type="ECO:0000313" key="2">
    <source>
        <dbReference type="EMBL" id="KUK46586.1"/>
    </source>
</evidence>
<dbReference type="Gene3D" id="3.20.20.80">
    <property type="entry name" value="Glycosidases"/>
    <property type="match status" value="1"/>
</dbReference>
<name>A0A124FN26_9CHLR</name>
<dbReference type="Proteomes" id="UP000064249">
    <property type="component" value="Unassembled WGS sequence"/>
</dbReference>
<proteinExistence type="predicted"/>
<dbReference type="InterPro" id="IPR017853">
    <property type="entry name" value="GH"/>
</dbReference>
<dbReference type="PANTHER" id="PTHR12631:SF10">
    <property type="entry name" value="BETA-XYLOSIDASE-LIKE PROTEIN-RELATED"/>
    <property type="match status" value="1"/>
</dbReference>
<evidence type="ECO:0000256" key="1">
    <source>
        <dbReference type="SAM" id="SignalP"/>
    </source>
</evidence>
<organism evidence="2 3">
    <name type="scientific">Anaerolinea thermophila</name>
    <dbReference type="NCBI Taxonomy" id="167964"/>
    <lineage>
        <taxon>Bacteria</taxon>
        <taxon>Bacillati</taxon>
        <taxon>Chloroflexota</taxon>
        <taxon>Anaerolineae</taxon>
        <taxon>Anaerolineales</taxon>
        <taxon>Anaerolineaceae</taxon>
        <taxon>Anaerolinea</taxon>
    </lineage>
</organism>
<gene>
    <name evidence="2" type="ORF">XD73_0555</name>
</gene>
<evidence type="ECO:0000313" key="3">
    <source>
        <dbReference type="Proteomes" id="UP000064249"/>
    </source>
</evidence>
<dbReference type="GO" id="GO:0004553">
    <property type="term" value="F:hydrolase activity, hydrolyzing O-glycosyl compounds"/>
    <property type="evidence" value="ECO:0007669"/>
    <property type="project" value="TreeGrafter"/>
</dbReference>
<feature type="chain" id="PRO_5007171774" evidence="1">
    <location>
        <begin position="24"/>
        <end position="604"/>
    </location>
</feature>
<reference evidence="2 3" key="1">
    <citation type="journal article" date="2015" name="MBio">
        <title>Genome-Resolved Metagenomic Analysis Reveals Roles for Candidate Phyla and Other Microbial Community Members in Biogeochemical Transformations in Oil Reservoirs.</title>
        <authorList>
            <person name="Hu P."/>
            <person name="Tom L."/>
            <person name="Singh A."/>
            <person name="Thomas B.C."/>
            <person name="Baker B.J."/>
            <person name="Piceno Y.M."/>
            <person name="Andersen G.L."/>
            <person name="Banfield J.F."/>
        </authorList>
    </citation>
    <scope>NUCLEOTIDE SEQUENCE [LARGE SCALE GENOMIC DNA]</scope>
    <source>
        <strain evidence="2">46_16</strain>
    </source>
</reference>
<dbReference type="EMBL" id="LGFU01000019">
    <property type="protein sequence ID" value="KUK46586.1"/>
    <property type="molecule type" value="Genomic_DNA"/>
</dbReference>
<dbReference type="SUPFAM" id="SSF51445">
    <property type="entry name" value="(Trans)glycosidases"/>
    <property type="match status" value="1"/>
</dbReference>
<accession>A0A124FN26</accession>
<dbReference type="PANTHER" id="PTHR12631">
    <property type="entry name" value="ALPHA-L-IDURONIDASE"/>
    <property type="match status" value="1"/>
</dbReference>
<sequence>MSKKTTFPALSLLLLLGFFSSSAFISLQQVISKPDNLQSDETLTLLLNGIPFQFENHVIQNGDITWLPGNELFRLMDLYDISFSDGSLHATYFDQNHQHVECRFSAGDNTYSVDTLNNLTHSIPVRSFKLNDVLYIPEQMLEGIFGDFITIDADNNIVSINLSQKHILTNQSDNENPLTQMKLKDASLLRDSRINTLVSGMMQNPVEDWIGWSQSQLKNDGFSEARATYNFSDGPAVDFTYADAEKEIPMEFINFYAQLRNRGISTRFSLTFWDMQYRLEGGTLSYDRLSTEEERERYLDYVRMVVTSLKGLVDSYELWNEPDANRDFYQRITPQDYVEIARLAIPLIREIDPDAKIVLVSTSSYVGKETQEYSQHILESDVVQLADAISLHTVNNDASPVFLSEYYYGYDAMWDAIKVTAETNGFTGEYYADELNYRSDYSLGTLQPEPGDYHPYQPEVATKYLGRMIAINRGMDISVGTSGTNSFERFYEGIMIRNLAYLLDGLDAAKFPVVVNSNSTLVRYYTFMDQAGKHYLAIWNDDAAAVDYDGAACNLTLPDLSASAVTIYDPFNSLQQELNFSTNDDGLVLEGLTLSDYPKIIMIE</sequence>
<keyword evidence="1" id="KW-0732">Signal</keyword>
<protein>
    <submittedName>
        <fullName evidence="2">YVTN beta-propeller repeat-containing protein</fullName>
    </submittedName>
</protein>
<feature type="signal peptide" evidence="1">
    <location>
        <begin position="1"/>
        <end position="23"/>
    </location>
</feature>
<dbReference type="InterPro" id="IPR051923">
    <property type="entry name" value="Glycosyl_Hydrolase_39"/>
</dbReference>
<comment type="caution">
    <text evidence="2">The sequence shown here is derived from an EMBL/GenBank/DDBJ whole genome shotgun (WGS) entry which is preliminary data.</text>
</comment>
<dbReference type="AlphaFoldDB" id="A0A124FN26"/>